<evidence type="ECO:0008006" key="3">
    <source>
        <dbReference type="Google" id="ProtNLM"/>
    </source>
</evidence>
<sequence>ALGVAVEGVAPMHVGRPGPPAIVVGYARLAEHRLAEAVGLLATAVAGARPGRRDDLRRA</sequence>
<comment type="caution">
    <text evidence="1">The sequence shown here is derived from an EMBL/GenBank/DDBJ whole genome shotgun (WGS) entry which is preliminary data.</text>
</comment>
<dbReference type="Proteomes" id="UP001589627">
    <property type="component" value="Unassembled WGS sequence"/>
</dbReference>
<organism evidence="1 2">
    <name type="scientific">Actinoallomurus acaciae</name>
    <dbReference type="NCBI Taxonomy" id="502577"/>
    <lineage>
        <taxon>Bacteria</taxon>
        <taxon>Bacillati</taxon>
        <taxon>Actinomycetota</taxon>
        <taxon>Actinomycetes</taxon>
        <taxon>Streptosporangiales</taxon>
        <taxon>Thermomonosporaceae</taxon>
        <taxon>Actinoallomurus</taxon>
    </lineage>
</organism>
<accession>A0ABV5YPR7</accession>
<protein>
    <recommendedName>
        <fullName evidence="3">PLP-dependent aminotransferase family protein</fullName>
    </recommendedName>
</protein>
<keyword evidence="2" id="KW-1185">Reference proteome</keyword>
<evidence type="ECO:0000313" key="2">
    <source>
        <dbReference type="Proteomes" id="UP001589627"/>
    </source>
</evidence>
<dbReference type="EMBL" id="JBHLZP010000288">
    <property type="protein sequence ID" value="MFB9836551.1"/>
    <property type="molecule type" value="Genomic_DNA"/>
</dbReference>
<proteinExistence type="predicted"/>
<evidence type="ECO:0000313" key="1">
    <source>
        <dbReference type="EMBL" id="MFB9836551.1"/>
    </source>
</evidence>
<name>A0ABV5YPR7_9ACTN</name>
<dbReference type="RefSeq" id="WP_378209364.1">
    <property type="nucleotide sequence ID" value="NZ_JBHLZP010000288.1"/>
</dbReference>
<feature type="non-terminal residue" evidence="1">
    <location>
        <position position="1"/>
    </location>
</feature>
<gene>
    <name evidence="1" type="ORF">ACFFNX_30700</name>
</gene>
<reference evidence="1 2" key="1">
    <citation type="submission" date="2024-09" db="EMBL/GenBank/DDBJ databases">
        <authorList>
            <person name="Sun Q."/>
            <person name="Mori K."/>
        </authorList>
    </citation>
    <scope>NUCLEOTIDE SEQUENCE [LARGE SCALE GENOMIC DNA]</scope>
    <source>
        <strain evidence="1 2">TBRC 0563</strain>
    </source>
</reference>